<evidence type="ECO:0000313" key="7">
    <source>
        <dbReference type="Proteomes" id="UP001445335"/>
    </source>
</evidence>
<dbReference type="SUPFAM" id="SSF103511">
    <property type="entry name" value="Chlorophyll a-b binding protein"/>
    <property type="match status" value="1"/>
</dbReference>
<dbReference type="PANTHER" id="PTHR14154">
    <property type="entry name" value="UPF0041 BRAIN PROTEIN 44-RELATED"/>
    <property type="match status" value="1"/>
</dbReference>
<keyword evidence="3 5" id="KW-1133">Transmembrane helix</keyword>
<comment type="subcellular location">
    <subcellularLocation>
        <location evidence="1">Membrane</location>
        <topology evidence="1">Multi-pass membrane protein</topology>
    </subcellularLocation>
</comment>
<feature type="transmembrane region" description="Helical" evidence="5">
    <location>
        <begin position="199"/>
        <end position="219"/>
    </location>
</feature>
<dbReference type="GO" id="GO:0009507">
    <property type="term" value="C:chloroplast"/>
    <property type="evidence" value="ECO:0007669"/>
    <property type="project" value="UniProtKB-SubCell"/>
</dbReference>
<reference evidence="6 7" key="1">
    <citation type="journal article" date="2024" name="Nat. Commun.">
        <title>Phylogenomics reveals the evolutionary origins of lichenization in chlorophyte algae.</title>
        <authorList>
            <person name="Puginier C."/>
            <person name="Libourel C."/>
            <person name="Otte J."/>
            <person name="Skaloud P."/>
            <person name="Haon M."/>
            <person name="Grisel S."/>
            <person name="Petersen M."/>
            <person name="Berrin J.G."/>
            <person name="Delaux P.M."/>
            <person name="Dal Grande F."/>
            <person name="Keller J."/>
        </authorList>
    </citation>
    <scope>NUCLEOTIDE SEQUENCE [LARGE SCALE GENOMIC DNA]</scope>
    <source>
        <strain evidence="6 7">SAG 245.80</strain>
    </source>
</reference>
<dbReference type="EMBL" id="JALJOU010000007">
    <property type="protein sequence ID" value="KAK9842546.1"/>
    <property type="molecule type" value="Genomic_DNA"/>
</dbReference>
<protein>
    <submittedName>
        <fullName evidence="6">Uncharacterized protein</fullName>
    </submittedName>
</protein>
<keyword evidence="4 5" id="KW-0472">Membrane</keyword>
<dbReference type="AlphaFoldDB" id="A0AAW1SAE0"/>
<proteinExistence type="predicted"/>
<comment type="caution">
    <text evidence="6">The sequence shown here is derived from an EMBL/GenBank/DDBJ whole genome shotgun (WGS) entry which is preliminary data.</text>
</comment>
<organism evidence="6 7">
    <name type="scientific">Elliptochloris bilobata</name>
    <dbReference type="NCBI Taxonomy" id="381761"/>
    <lineage>
        <taxon>Eukaryota</taxon>
        <taxon>Viridiplantae</taxon>
        <taxon>Chlorophyta</taxon>
        <taxon>core chlorophytes</taxon>
        <taxon>Trebouxiophyceae</taxon>
        <taxon>Trebouxiophyceae incertae sedis</taxon>
        <taxon>Elliptochloris clade</taxon>
        <taxon>Elliptochloris</taxon>
    </lineage>
</organism>
<keyword evidence="7" id="KW-1185">Reference proteome</keyword>
<keyword evidence="2 5" id="KW-0812">Transmembrane</keyword>
<evidence type="ECO:0000256" key="2">
    <source>
        <dbReference type="ARBA" id="ARBA00022692"/>
    </source>
</evidence>
<name>A0AAW1SAE0_9CHLO</name>
<feature type="transmembrane region" description="Helical" evidence="5">
    <location>
        <begin position="133"/>
        <end position="153"/>
    </location>
</feature>
<feature type="transmembrane region" description="Helical" evidence="5">
    <location>
        <begin position="174"/>
        <end position="193"/>
    </location>
</feature>
<evidence type="ECO:0000313" key="6">
    <source>
        <dbReference type="EMBL" id="KAK9842546.1"/>
    </source>
</evidence>
<evidence type="ECO:0000256" key="4">
    <source>
        <dbReference type="ARBA" id="ARBA00023136"/>
    </source>
</evidence>
<dbReference type="Proteomes" id="UP001445335">
    <property type="component" value="Unassembled WGS sequence"/>
</dbReference>
<sequence>MATAMMINSSIARQAARPTFQQARRASLTGLRRSLVVVRAEVKEDIDQSMVTPNTDRSKIGNIEAGNISNENAERRADMSGKPNFAEANAFDGPGPETINGRLAMIGVTSCLAAEFVRGIGLKEQVGEAPAPILAVFVLISLASYVPIFRGYTRKEEFSNGPFTPKSENWNGRLAMVGFAGILVTEALSGMTIPETYGLPHGTITGPAVGALNTMLGFLHM</sequence>
<gene>
    <name evidence="6" type="ORF">WJX81_005342</name>
</gene>
<accession>A0AAW1SAE0</accession>
<dbReference type="Gene3D" id="1.10.3460.10">
    <property type="entry name" value="Chlorophyll a/b binding protein domain"/>
    <property type="match status" value="1"/>
</dbReference>
<evidence type="ECO:0000256" key="1">
    <source>
        <dbReference type="ARBA" id="ARBA00004141"/>
    </source>
</evidence>
<evidence type="ECO:0000256" key="3">
    <source>
        <dbReference type="ARBA" id="ARBA00022989"/>
    </source>
</evidence>
<evidence type="ECO:0000256" key="5">
    <source>
        <dbReference type="SAM" id="Phobius"/>
    </source>
</evidence>
<dbReference type="GO" id="GO:0016020">
    <property type="term" value="C:membrane"/>
    <property type="evidence" value="ECO:0007669"/>
    <property type="project" value="UniProtKB-SubCell"/>
</dbReference>